<dbReference type="PANTHER" id="PTHR35176">
    <property type="entry name" value="HEME OXYGENASE HI_0854-RELATED"/>
    <property type="match status" value="1"/>
</dbReference>
<evidence type="ECO:0000259" key="2">
    <source>
        <dbReference type="Pfam" id="PF01243"/>
    </source>
</evidence>
<dbReference type="InterPro" id="IPR012349">
    <property type="entry name" value="Split_barrel_FMN-bd"/>
</dbReference>
<comment type="caution">
    <text evidence="3">The sequence shown here is derived from an EMBL/GenBank/DDBJ whole genome shotgun (WGS) entry which is preliminary data.</text>
</comment>
<evidence type="ECO:0000313" key="3">
    <source>
        <dbReference type="EMBL" id="MBW8485463.1"/>
    </source>
</evidence>
<evidence type="ECO:0000313" key="4">
    <source>
        <dbReference type="Proteomes" id="UP000774570"/>
    </source>
</evidence>
<accession>A0ABS7FYF1</accession>
<keyword evidence="4" id="KW-1185">Reference proteome</keyword>
<dbReference type="Pfam" id="PF01243">
    <property type="entry name" value="PNPOx_N"/>
    <property type="match status" value="1"/>
</dbReference>
<dbReference type="SUPFAM" id="SSF50475">
    <property type="entry name" value="FMN-binding split barrel"/>
    <property type="match status" value="1"/>
</dbReference>
<keyword evidence="1" id="KW-0560">Oxidoreductase</keyword>
<proteinExistence type="predicted"/>
<dbReference type="RefSeq" id="WP_220168691.1">
    <property type="nucleotide sequence ID" value="NZ_JAIBOA010000016.1"/>
</dbReference>
<dbReference type="InterPro" id="IPR019967">
    <property type="entry name" value="F420-dep_enz_PPOX_Rv0121"/>
</dbReference>
<protein>
    <submittedName>
        <fullName evidence="3">TIGR03668 family PPOX class F420-dependent oxidoreductase</fullName>
    </submittedName>
</protein>
<reference evidence="3 4" key="1">
    <citation type="submission" date="2021-07" db="EMBL/GenBank/DDBJ databases">
        <title>Actinomadura sp. PM05-2 isolated from lichen.</title>
        <authorList>
            <person name="Somphong A."/>
            <person name="Phongsopitanun W."/>
            <person name="Tanasupawat S."/>
            <person name="Peongsungnone V."/>
        </authorList>
    </citation>
    <scope>NUCLEOTIDE SEQUENCE [LARGE SCALE GENOMIC DNA]</scope>
    <source>
        <strain evidence="3 4">PM05-2</strain>
    </source>
</reference>
<dbReference type="InterPro" id="IPR011576">
    <property type="entry name" value="Pyridox_Oxase_N"/>
</dbReference>
<dbReference type="NCBIfam" id="TIGR03668">
    <property type="entry name" value="Rv0121_F420"/>
    <property type="match status" value="1"/>
</dbReference>
<dbReference type="InterPro" id="IPR052019">
    <property type="entry name" value="F420H2_bilvrd_red/Heme_oxyg"/>
</dbReference>
<evidence type="ECO:0000256" key="1">
    <source>
        <dbReference type="ARBA" id="ARBA00023002"/>
    </source>
</evidence>
<dbReference type="EMBL" id="JAIBOA010000016">
    <property type="protein sequence ID" value="MBW8485463.1"/>
    <property type="molecule type" value="Genomic_DNA"/>
</dbReference>
<dbReference type="Gene3D" id="2.30.110.10">
    <property type="entry name" value="Electron Transport, Fmn-binding Protein, Chain A"/>
    <property type="match status" value="1"/>
</dbReference>
<feature type="domain" description="Pyridoxamine 5'-phosphate oxidase N-terminal" evidence="2">
    <location>
        <begin position="8"/>
        <end position="136"/>
    </location>
</feature>
<dbReference type="PANTHER" id="PTHR35176:SF2">
    <property type="entry name" value="F420H(2)-DEPENDENT REDUCTASE RV1155"/>
    <property type="match status" value="1"/>
</dbReference>
<gene>
    <name evidence="3" type="ORF">K1Y72_23995</name>
</gene>
<sequence>MPRLAPADARDRLAAVPVARLATADAAGRPHLVPVTFAVERGTVYTAVDHKPKTTRDLRRLANVRANPRVALLADHYEDDWTRLWWVRVDGHARVVDDPARTAAPAALLAARYPQYRDRPPDGPVIAITIDSWTGWSAAPS</sequence>
<organism evidence="3 4">
    <name type="scientific">Actinomadura parmotrematis</name>
    <dbReference type="NCBI Taxonomy" id="2864039"/>
    <lineage>
        <taxon>Bacteria</taxon>
        <taxon>Bacillati</taxon>
        <taxon>Actinomycetota</taxon>
        <taxon>Actinomycetes</taxon>
        <taxon>Streptosporangiales</taxon>
        <taxon>Thermomonosporaceae</taxon>
        <taxon>Actinomadura</taxon>
    </lineage>
</organism>
<dbReference type="Proteomes" id="UP000774570">
    <property type="component" value="Unassembled WGS sequence"/>
</dbReference>
<name>A0ABS7FYF1_9ACTN</name>